<accession>A0A376BJX3</accession>
<dbReference type="EC" id="1.1.1.100" evidence="3"/>
<dbReference type="Proteomes" id="UP000254209">
    <property type="component" value="Unassembled WGS sequence"/>
</dbReference>
<dbReference type="GO" id="GO:0016020">
    <property type="term" value="C:membrane"/>
    <property type="evidence" value="ECO:0007669"/>
    <property type="project" value="TreeGrafter"/>
</dbReference>
<reference evidence="3 4" key="1">
    <citation type="submission" date="2018-06" db="EMBL/GenBank/DDBJ databases">
        <authorList>
            <consortium name="Pathogen Informatics"/>
            <person name="Doyle S."/>
        </authorList>
    </citation>
    <scope>NUCLEOTIDE SEQUENCE [LARGE SCALE GENOMIC DNA]</scope>
    <source>
        <strain evidence="3 4">NCTC10283</strain>
    </source>
</reference>
<dbReference type="RefSeq" id="WP_051968644.1">
    <property type="nucleotide sequence ID" value="NZ_CP091519.2"/>
</dbReference>
<dbReference type="OrthoDB" id="8613661at2"/>
<keyword evidence="2 3" id="KW-0560">Oxidoreductase</keyword>
<sequence length="252" mass="28073">MKPKILIIGGTSGMGLALAKYHAERAWEIYIIGSSIHKINELSIQYPDWHIVHCDVRDKVQRLELFEKMAQCTPFQRVIYAAGWYVNERRFELNEADSAAMIAVNLQAFNDGFEWAAQHVQAACGQSAALVCLSSAAGLIDYPYTSVYAQCKRAMWHTAAAYRAALLSKKIKVLAVASGYVDTAQLRALNGGSAAHKPFLISETRAVAEIMSALEAGHDTAIFPRRMKYLVALVNLLPKKWVGWAMRRKLDK</sequence>
<dbReference type="AlphaFoldDB" id="A0A376BJX3"/>
<evidence type="ECO:0000313" key="3">
    <source>
        <dbReference type="EMBL" id="SSY69976.1"/>
    </source>
</evidence>
<keyword evidence="4" id="KW-1185">Reference proteome</keyword>
<dbReference type="Gene3D" id="3.40.50.720">
    <property type="entry name" value="NAD(P)-binding Rossmann-like Domain"/>
    <property type="match status" value="1"/>
</dbReference>
<proteinExistence type="inferred from homology"/>
<dbReference type="InterPro" id="IPR036291">
    <property type="entry name" value="NAD(P)-bd_dom_sf"/>
</dbReference>
<dbReference type="InterPro" id="IPR002347">
    <property type="entry name" value="SDR_fam"/>
</dbReference>
<comment type="similarity">
    <text evidence="1">Belongs to the short-chain dehydrogenases/reductases (SDR) family.</text>
</comment>
<dbReference type="EMBL" id="UFSO01000002">
    <property type="protein sequence ID" value="SSY69976.1"/>
    <property type="molecule type" value="Genomic_DNA"/>
</dbReference>
<gene>
    <name evidence="3" type="primary">fabG_1</name>
    <name evidence="3" type="ORF">NCTC10283_00039</name>
</gene>
<name>A0A376BJX3_9NEIS</name>
<protein>
    <submittedName>
        <fullName evidence="3">3-oxoacyl-[acyl-carrier-protein] reductase FabG</fullName>
        <ecNumber evidence="3">1.1.1.100</ecNumber>
    </submittedName>
</protein>
<dbReference type="PANTHER" id="PTHR44196">
    <property type="entry name" value="DEHYDROGENASE/REDUCTASE SDR FAMILY MEMBER 7B"/>
    <property type="match status" value="1"/>
</dbReference>
<organism evidence="3 4">
    <name type="scientific">Alysiella crassa</name>
    <dbReference type="NCBI Taxonomy" id="153491"/>
    <lineage>
        <taxon>Bacteria</taxon>
        <taxon>Pseudomonadati</taxon>
        <taxon>Pseudomonadota</taxon>
        <taxon>Betaproteobacteria</taxon>
        <taxon>Neisseriales</taxon>
        <taxon>Neisseriaceae</taxon>
        <taxon>Alysiella</taxon>
    </lineage>
</organism>
<dbReference type="PANTHER" id="PTHR44196:SF1">
    <property type="entry name" value="DEHYDROGENASE_REDUCTASE SDR FAMILY MEMBER 7B"/>
    <property type="match status" value="1"/>
</dbReference>
<evidence type="ECO:0000256" key="1">
    <source>
        <dbReference type="ARBA" id="ARBA00006484"/>
    </source>
</evidence>
<dbReference type="PRINTS" id="PR00081">
    <property type="entry name" value="GDHRDH"/>
</dbReference>
<dbReference type="GO" id="GO:0004316">
    <property type="term" value="F:3-oxoacyl-[acyl-carrier-protein] reductase (NADPH) activity"/>
    <property type="evidence" value="ECO:0007669"/>
    <property type="project" value="UniProtKB-EC"/>
</dbReference>
<evidence type="ECO:0000256" key="2">
    <source>
        <dbReference type="ARBA" id="ARBA00023002"/>
    </source>
</evidence>
<dbReference type="Pfam" id="PF00106">
    <property type="entry name" value="adh_short"/>
    <property type="match status" value="1"/>
</dbReference>
<evidence type="ECO:0000313" key="4">
    <source>
        <dbReference type="Proteomes" id="UP000254209"/>
    </source>
</evidence>
<dbReference type="STRING" id="1120980.GCA_000745955_02607"/>
<dbReference type="SUPFAM" id="SSF51735">
    <property type="entry name" value="NAD(P)-binding Rossmann-fold domains"/>
    <property type="match status" value="1"/>
</dbReference>